<keyword evidence="4" id="KW-1185">Reference proteome</keyword>
<sequence>MSSLFSGGRRYLALWFPLLPTDRLHRLRKANGAAPAEKPLVILAKVRSALRITHADRRAHTARLLPGLTLADARARVPDFDTEDEDQAADLAALEHIADWCDRWTPLVGMDGADGLILDITGCTHLFGGEAGMLREVLGRLTAFGFTSRGALASTPDAARALARYSKGGVIPAGRTSEVVRPLPIAALGLDDARVIALARAGLKRVGDLADRPRAPLAARFGDDLLDLLLRTLGEAEHPISPRRPLPELVTERRFAEPIGRAEDVEATIGELGRDLALLLEARGHGGRRFEASFFRADGAVRRIPVLTGRPLRDAKVLARLFSERLDALADPVDPGFGFDMIRLAALSSEAALNVQAELDGRESGDEAVAELIDRLGARFGPSRVTRFVPRDSHIPERAAEAVPAISPEAGSNDWVESEPGEPPARPLRLFDPPEPIDNTLFEVPDGPPIRFRWRRIVHEVARAEGPERIAAEWWRREREMPTRDYFRVEDREGRRFWLYREGVVTSPGDQPPWFLHGLFA</sequence>
<dbReference type="SUPFAM" id="SSF56672">
    <property type="entry name" value="DNA/RNA polymerases"/>
    <property type="match status" value="1"/>
</dbReference>
<organism evidence="3 4">
    <name type="scientific">Flaviflagellibacter deserti</name>
    <dbReference type="NCBI Taxonomy" id="2267266"/>
    <lineage>
        <taxon>Bacteria</taxon>
        <taxon>Pseudomonadati</taxon>
        <taxon>Pseudomonadota</taxon>
        <taxon>Alphaproteobacteria</taxon>
        <taxon>Hyphomicrobiales</taxon>
        <taxon>Flaviflagellibacter</taxon>
    </lineage>
</organism>
<dbReference type="CDD" id="cd03468">
    <property type="entry name" value="PolY_like"/>
    <property type="match status" value="1"/>
</dbReference>
<name>A0ABV9Z5E1_9HYPH</name>
<dbReference type="InterPro" id="IPR050356">
    <property type="entry name" value="SulA_CellDiv_inhibitor"/>
</dbReference>
<accession>A0ABV9Z5E1</accession>
<evidence type="ECO:0000313" key="3">
    <source>
        <dbReference type="EMBL" id="MFC5068066.1"/>
    </source>
</evidence>
<dbReference type="PANTHER" id="PTHR35369">
    <property type="entry name" value="BLR3025 PROTEIN-RELATED"/>
    <property type="match status" value="1"/>
</dbReference>
<evidence type="ECO:0000256" key="1">
    <source>
        <dbReference type="ARBA" id="ARBA00022763"/>
    </source>
</evidence>
<dbReference type="PANTHER" id="PTHR35369:SF2">
    <property type="entry name" value="BLR3025 PROTEIN"/>
    <property type="match status" value="1"/>
</dbReference>
<dbReference type="Proteomes" id="UP001595796">
    <property type="component" value="Unassembled WGS sequence"/>
</dbReference>
<evidence type="ECO:0000313" key="4">
    <source>
        <dbReference type="Proteomes" id="UP001595796"/>
    </source>
</evidence>
<keyword evidence="1" id="KW-0227">DNA damage</keyword>
<feature type="region of interest" description="Disordered" evidence="2">
    <location>
        <begin position="406"/>
        <end position="427"/>
    </location>
</feature>
<evidence type="ECO:0000256" key="2">
    <source>
        <dbReference type="SAM" id="MobiDB-lite"/>
    </source>
</evidence>
<proteinExistence type="predicted"/>
<dbReference type="InterPro" id="IPR043502">
    <property type="entry name" value="DNA/RNA_pol_sf"/>
</dbReference>
<dbReference type="RefSeq" id="WP_379770288.1">
    <property type="nucleotide sequence ID" value="NZ_JBHSJF010000006.1"/>
</dbReference>
<gene>
    <name evidence="3" type="ORF">ACFPFW_08555</name>
</gene>
<reference evidence="4" key="1">
    <citation type="journal article" date="2019" name="Int. J. Syst. Evol. Microbiol.">
        <title>The Global Catalogue of Microorganisms (GCM) 10K type strain sequencing project: providing services to taxonomists for standard genome sequencing and annotation.</title>
        <authorList>
            <consortium name="The Broad Institute Genomics Platform"/>
            <consortium name="The Broad Institute Genome Sequencing Center for Infectious Disease"/>
            <person name="Wu L."/>
            <person name="Ma J."/>
        </authorList>
    </citation>
    <scope>NUCLEOTIDE SEQUENCE [LARGE SCALE GENOMIC DNA]</scope>
    <source>
        <strain evidence="4">CGMCC 1.16444</strain>
    </source>
</reference>
<dbReference type="EMBL" id="JBHSJF010000006">
    <property type="protein sequence ID" value="MFC5068066.1"/>
    <property type="molecule type" value="Genomic_DNA"/>
</dbReference>
<comment type="caution">
    <text evidence="3">The sequence shown here is derived from an EMBL/GenBank/DDBJ whole genome shotgun (WGS) entry which is preliminary data.</text>
</comment>
<protein>
    <submittedName>
        <fullName evidence="3">Y-family DNA polymerase</fullName>
    </submittedName>
</protein>